<gene>
    <name evidence="4" type="ORF">OHC33_007037</name>
</gene>
<dbReference type="Pfam" id="PF25130">
    <property type="entry name" value="DUF7820"/>
    <property type="match status" value="1"/>
</dbReference>
<feature type="compositionally biased region" description="Polar residues" evidence="1">
    <location>
        <begin position="197"/>
        <end position="209"/>
    </location>
</feature>
<evidence type="ECO:0000256" key="2">
    <source>
        <dbReference type="SAM" id="Phobius"/>
    </source>
</evidence>
<feature type="domain" description="DUF7820" evidence="3">
    <location>
        <begin position="367"/>
        <end position="734"/>
    </location>
</feature>
<feature type="compositionally biased region" description="Polar residues" evidence="1">
    <location>
        <begin position="50"/>
        <end position="71"/>
    </location>
</feature>
<dbReference type="InterPro" id="IPR056722">
    <property type="entry name" value="DUF7820"/>
</dbReference>
<protein>
    <recommendedName>
        <fullName evidence="3">DUF7820 domain-containing protein</fullName>
    </recommendedName>
</protein>
<feature type="compositionally biased region" description="Basic and acidic residues" evidence="1">
    <location>
        <begin position="300"/>
        <end position="309"/>
    </location>
</feature>
<evidence type="ECO:0000313" key="4">
    <source>
        <dbReference type="EMBL" id="KAK5951745.1"/>
    </source>
</evidence>
<feature type="region of interest" description="Disordered" evidence="1">
    <location>
        <begin position="1"/>
        <end position="87"/>
    </location>
</feature>
<comment type="caution">
    <text evidence="4">The sequence shown here is derived from an EMBL/GenBank/DDBJ whole genome shotgun (WGS) entry which is preliminary data.</text>
</comment>
<feature type="region of interest" description="Disordered" evidence="1">
    <location>
        <begin position="196"/>
        <end position="219"/>
    </location>
</feature>
<dbReference type="PANTHER" id="PTHR42078:SF1">
    <property type="entry name" value="GLUCAN 1, 4-ALPHA-GLUCOSIDASE"/>
    <property type="match status" value="1"/>
</dbReference>
<keyword evidence="2" id="KW-1133">Transmembrane helix</keyword>
<evidence type="ECO:0000313" key="5">
    <source>
        <dbReference type="Proteomes" id="UP001316803"/>
    </source>
</evidence>
<keyword evidence="2" id="KW-0812">Transmembrane</keyword>
<reference evidence="4 5" key="1">
    <citation type="submission" date="2022-12" db="EMBL/GenBank/DDBJ databases">
        <title>Genomic features and morphological characterization of a novel Knufia sp. strain isolated from spacecraft assembly facility.</title>
        <authorList>
            <person name="Teixeira M."/>
            <person name="Chander A.M."/>
            <person name="Stajich J.E."/>
            <person name="Venkateswaran K."/>
        </authorList>
    </citation>
    <scope>NUCLEOTIDE SEQUENCE [LARGE SCALE GENOMIC DNA]</scope>
    <source>
        <strain evidence="4 5">FJI-L2-BK-P2</strain>
    </source>
</reference>
<feature type="compositionally biased region" description="Basic and acidic residues" evidence="1">
    <location>
        <begin position="26"/>
        <end position="38"/>
    </location>
</feature>
<organism evidence="4 5">
    <name type="scientific">Knufia fluminis</name>
    <dbReference type="NCBI Taxonomy" id="191047"/>
    <lineage>
        <taxon>Eukaryota</taxon>
        <taxon>Fungi</taxon>
        <taxon>Dikarya</taxon>
        <taxon>Ascomycota</taxon>
        <taxon>Pezizomycotina</taxon>
        <taxon>Eurotiomycetes</taxon>
        <taxon>Chaetothyriomycetidae</taxon>
        <taxon>Chaetothyriales</taxon>
        <taxon>Trichomeriaceae</taxon>
        <taxon>Knufia</taxon>
    </lineage>
</organism>
<proteinExistence type="predicted"/>
<feature type="compositionally biased region" description="Polar residues" evidence="1">
    <location>
        <begin position="78"/>
        <end position="87"/>
    </location>
</feature>
<keyword evidence="2" id="KW-0472">Membrane</keyword>
<dbReference type="AlphaFoldDB" id="A0AAN8EDN8"/>
<feature type="region of interest" description="Disordered" evidence="1">
    <location>
        <begin position="255"/>
        <end position="315"/>
    </location>
</feature>
<feature type="compositionally biased region" description="Low complexity" evidence="1">
    <location>
        <begin position="255"/>
        <end position="287"/>
    </location>
</feature>
<dbReference type="Proteomes" id="UP001316803">
    <property type="component" value="Unassembled WGS sequence"/>
</dbReference>
<evidence type="ECO:0000259" key="3">
    <source>
        <dbReference type="Pfam" id="PF25130"/>
    </source>
</evidence>
<keyword evidence="5" id="KW-1185">Reference proteome</keyword>
<evidence type="ECO:0000256" key="1">
    <source>
        <dbReference type="SAM" id="MobiDB-lite"/>
    </source>
</evidence>
<dbReference type="EMBL" id="JAKLMC020000018">
    <property type="protein sequence ID" value="KAK5951745.1"/>
    <property type="molecule type" value="Genomic_DNA"/>
</dbReference>
<accession>A0AAN8EDN8</accession>
<feature type="region of interest" description="Disordered" evidence="1">
    <location>
        <begin position="145"/>
        <end position="170"/>
    </location>
</feature>
<feature type="compositionally biased region" description="Low complexity" evidence="1">
    <location>
        <begin position="1"/>
        <end position="25"/>
    </location>
</feature>
<feature type="transmembrane region" description="Helical" evidence="2">
    <location>
        <begin position="327"/>
        <end position="351"/>
    </location>
</feature>
<sequence>MPTRPSSSREPSTTRSLRSLRISIDSSRDVFSDDHELDSPVTIDDAPLTNVPQPRQQYFDNPFNDPQTSTVDPYPNLPQMQTDRTSTTKPRLMVDDVPTTADGGLGRTLSTSSRITIPRSQSPYNGPTAPSHPYTMYPQMTRASSVASESTLRPGSETPFVPHAGPQHPYQLYPQNTVPEEDEDITTNGIPLGFPRTNFQSSNGRSNSDVGDIIGSDGHIEQLPPYSRYADNTVAKGNMDDIVARRRSMRSMRSIRSMRSLRPALAPSHSSQPTTQTTTPSVATSTTLLQPTAQFEEETEAQRARKEGYRPGWGEQLRKPTIAGMPLWGLIVITLMIIFSATIGGVVGGIIGNKQGAQRALANGVVITKWVDAMPTTLGPGASPLPTGHYQIPFNQSQEVSNCIPDTDGLGAAWGCMDIAYIGVNVFEDYASGGMQAAFEDFSVNTADFRYGPQPPDFNGTAFALQPMVDKDASDLGAAMFFSVLFDKLSIVPDYALQVNNEKRAVDAQQFSRRTPAPYDGEPLKPAEQPWFCFWNSTINEFFIYLNEDAPDEPSATTSTQAKYAKHTTSMRSSPTTTQNTYHSTTSGVALQELTVITGTTSPSPTATTFQAYNPTPPGLSASATPTYGVKRRSYESSASNISNYPKLIKMVEKRKPLDENALHVEPYCQKMQVLDNWEIVPIPTVETICIEELQYPTSTSIGTNKRRGKRADDGEGRDVISDLESYCICEWTSQ</sequence>
<dbReference type="PANTHER" id="PTHR42078">
    <property type="entry name" value="GLUCAN 1, 4-ALPHA-GLUCOSIDASE"/>
    <property type="match status" value="1"/>
</dbReference>
<name>A0AAN8EDN8_9EURO</name>